<dbReference type="InterPro" id="IPR051222">
    <property type="entry name" value="PPR/CCM1_RNA-binding"/>
</dbReference>
<keyword evidence="4" id="KW-1185">Reference proteome</keyword>
<dbReference type="Gene3D" id="1.25.40.10">
    <property type="entry name" value="Tetratricopeptide repeat domain"/>
    <property type="match status" value="1"/>
</dbReference>
<accession>A0A2S4PWJ2</accession>
<dbReference type="NCBIfam" id="TIGR00756">
    <property type="entry name" value="PPR"/>
    <property type="match status" value="1"/>
</dbReference>
<organism evidence="3 4">
    <name type="scientific">Erysiphe pulchra</name>
    <dbReference type="NCBI Taxonomy" id="225359"/>
    <lineage>
        <taxon>Eukaryota</taxon>
        <taxon>Fungi</taxon>
        <taxon>Dikarya</taxon>
        <taxon>Ascomycota</taxon>
        <taxon>Pezizomycotina</taxon>
        <taxon>Leotiomycetes</taxon>
        <taxon>Erysiphales</taxon>
        <taxon>Erysiphaceae</taxon>
        <taxon>Erysiphe</taxon>
    </lineage>
</organism>
<dbReference type="Pfam" id="PF13041">
    <property type="entry name" value="PPR_2"/>
    <property type="match status" value="1"/>
</dbReference>
<evidence type="ECO:0000256" key="1">
    <source>
        <dbReference type="ARBA" id="ARBA00022737"/>
    </source>
</evidence>
<sequence>MKGTLTGLIKNIKYIQCRNLNSLVPRDRVSYNAINILPTERAVKRREWFASEKKRLPKNSKYTDKNLQIHVSLENDPLKLANYIRRLLKNDRFHLAVQIVRNISRSTQCVVSWNHLIDWLMSKGKMNAAFKIYHEMKKRANIPDAHTYTILFRGCTKSLQPKQALGNAISVYQSMLLDKSPVKPNIIHMNAIIKLCATSGDLDSMLHFVNELPSSGVRAATSATFTTVLNALRYNAVSRLPTPPSDEQRKQRIQNMVLQAQQIWTDIIKRWRDGDMWIDEELVCSMGHILLTSEDKRHWNEILTIIEQTMGIPRQLPSFDPQWKDLCDPKLQHQNKSMLHNFSFDLNLETHLTPGNELSPGLKFSSKLKHYSPTAMSETNKFARPGQNSLSLVLKAILLLSIKEPATKYWRIFTEQYNIQPDLENYVSYLRILRIFRASTETLKLLSSMPSQFMVPQVFRIAISSSFRDKNNHHAFSNAGKIIDIMQNSLKEPDVPTISRYLELAMLSPSKSNNKTSIVDPTISNGALGSQILRALDRVQQLILKIKSYIFFRDMGLALQSDRHEFLVNVERLIRKSIQAHTLLLRKRMVPDNLFSELRARNNELCHLISRLSRYRKSVGGSSSKTYGPEI</sequence>
<dbReference type="AlphaFoldDB" id="A0A2S4PWJ2"/>
<protein>
    <recommendedName>
        <fullName evidence="5">Pentacotripeptide-repeat region of PRORP domain-containing protein</fullName>
    </recommendedName>
</protein>
<dbReference type="STRING" id="225359.A0A2S4PWJ2"/>
<evidence type="ECO:0008006" key="5">
    <source>
        <dbReference type="Google" id="ProtNLM"/>
    </source>
</evidence>
<dbReference type="EMBL" id="PEDP01000338">
    <property type="protein sequence ID" value="POS86405.1"/>
    <property type="molecule type" value="Genomic_DNA"/>
</dbReference>
<name>A0A2S4PWJ2_9PEZI</name>
<keyword evidence="1" id="KW-0677">Repeat</keyword>
<dbReference type="Proteomes" id="UP000237438">
    <property type="component" value="Unassembled WGS sequence"/>
</dbReference>
<gene>
    <name evidence="3" type="ORF">EPUL_000880</name>
</gene>
<feature type="repeat" description="PPR" evidence="2">
    <location>
        <begin position="109"/>
        <end position="143"/>
    </location>
</feature>
<dbReference type="InterPro" id="IPR002885">
    <property type="entry name" value="PPR_rpt"/>
</dbReference>
<dbReference type="OrthoDB" id="185373at2759"/>
<dbReference type="PANTHER" id="PTHR47942:SF105">
    <property type="entry name" value="ATPASE EXPRESSION PROTEIN 3"/>
    <property type="match status" value="1"/>
</dbReference>
<comment type="caution">
    <text evidence="3">The sequence shown here is derived from an EMBL/GenBank/DDBJ whole genome shotgun (WGS) entry which is preliminary data.</text>
</comment>
<dbReference type="PANTHER" id="PTHR47942">
    <property type="entry name" value="TETRATRICOPEPTIDE REPEAT (TPR)-LIKE SUPERFAMILY PROTEIN-RELATED"/>
    <property type="match status" value="1"/>
</dbReference>
<evidence type="ECO:0000256" key="2">
    <source>
        <dbReference type="PROSITE-ProRule" id="PRU00708"/>
    </source>
</evidence>
<proteinExistence type="predicted"/>
<evidence type="ECO:0000313" key="4">
    <source>
        <dbReference type="Proteomes" id="UP000237438"/>
    </source>
</evidence>
<evidence type="ECO:0000313" key="3">
    <source>
        <dbReference type="EMBL" id="POS86405.1"/>
    </source>
</evidence>
<reference evidence="3 4" key="1">
    <citation type="submission" date="2017-10" db="EMBL/GenBank/DDBJ databases">
        <title>Development of genomic resources for the powdery mildew, Erysiphe pulchra.</title>
        <authorList>
            <person name="Wadl P.A."/>
            <person name="Mack B.M."/>
            <person name="Moore G."/>
            <person name="Beltz S.B."/>
        </authorList>
    </citation>
    <scope>NUCLEOTIDE SEQUENCE [LARGE SCALE GENOMIC DNA]</scope>
    <source>
        <strain evidence="3">Cflorida</strain>
    </source>
</reference>
<dbReference type="InterPro" id="IPR011990">
    <property type="entry name" value="TPR-like_helical_dom_sf"/>
</dbReference>
<dbReference type="PROSITE" id="PS51375">
    <property type="entry name" value="PPR"/>
    <property type="match status" value="1"/>
</dbReference>